<accession>A0ABT5ZH17</accession>
<dbReference type="RefSeq" id="WP_276092759.1">
    <property type="nucleotide sequence ID" value="NZ_JARJBC010000003.1"/>
</dbReference>
<organism evidence="2 3">
    <name type="scientific">Streptomyces silvisoli</name>
    <dbReference type="NCBI Taxonomy" id="3034235"/>
    <lineage>
        <taxon>Bacteria</taxon>
        <taxon>Bacillati</taxon>
        <taxon>Actinomycetota</taxon>
        <taxon>Actinomycetes</taxon>
        <taxon>Kitasatosporales</taxon>
        <taxon>Streptomycetaceae</taxon>
        <taxon>Streptomyces</taxon>
    </lineage>
</organism>
<sequence>MLGPDTRRLTGLHSPRRRRVVALATSITWQRSSYSAGSEGNTCVEVGTSANRIHLRESDTPNAIITTNRMHLSAFIRRIKAGR</sequence>
<comment type="caution">
    <text evidence="2">The sequence shown here is derived from an EMBL/GenBank/DDBJ whole genome shotgun (WGS) entry which is preliminary data.</text>
</comment>
<proteinExistence type="predicted"/>
<evidence type="ECO:0000313" key="2">
    <source>
        <dbReference type="EMBL" id="MDF3289108.1"/>
    </source>
</evidence>
<dbReference type="EMBL" id="JARJBC010000003">
    <property type="protein sequence ID" value="MDF3289108.1"/>
    <property type="molecule type" value="Genomic_DNA"/>
</dbReference>
<protein>
    <submittedName>
        <fullName evidence="2">DUF397 domain-containing protein</fullName>
    </submittedName>
</protein>
<evidence type="ECO:0000259" key="1">
    <source>
        <dbReference type="Pfam" id="PF04149"/>
    </source>
</evidence>
<dbReference type="Proteomes" id="UP001216579">
    <property type="component" value="Unassembled WGS sequence"/>
</dbReference>
<reference evidence="2 3" key="1">
    <citation type="submission" date="2023-03" db="EMBL/GenBank/DDBJ databases">
        <title>Draft genome sequence of Streptomyces sp. RB6PN23 isolated from peat swamp forest in Thailand.</title>
        <authorList>
            <person name="Klaysubun C."/>
            <person name="Duangmal K."/>
        </authorList>
    </citation>
    <scope>NUCLEOTIDE SEQUENCE [LARGE SCALE GENOMIC DNA]</scope>
    <source>
        <strain evidence="2 3">RB6PN23</strain>
    </source>
</reference>
<feature type="domain" description="DUF397" evidence="1">
    <location>
        <begin position="28"/>
        <end position="80"/>
    </location>
</feature>
<gene>
    <name evidence="2" type="ORF">P3G67_07650</name>
</gene>
<evidence type="ECO:0000313" key="3">
    <source>
        <dbReference type="Proteomes" id="UP001216579"/>
    </source>
</evidence>
<dbReference type="Pfam" id="PF04149">
    <property type="entry name" value="DUF397"/>
    <property type="match status" value="1"/>
</dbReference>
<name>A0ABT5ZH17_9ACTN</name>
<keyword evidence="3" id="KW-1185">Reference proteome</keyword>
<dbReference type="InterPro" id="IPR007278">
    <property type="entry name" value="DUF397"/>
</dbReference>